<dbReference type="Gene3D" id="3.30.70.330">
    <property type="match status" value="1"/>
</dbReference>
<accession>A0ABW3KHI3</accession>
<dbReference type="EMBL" id="JBHTJS010000036">
    <property type="protein sequence ID" value="MFD1008472.1"/>
    <property type="molecule type" value="Genomic_DNA"/>
</dbReference>
<dbReference type="InterPro" id="IPR035979">
    <property type="entry name" value="RBD_domain_sf"/>
</dbReference>
<organism evidence="3 4">
    <name type="scientific">Oceanisphaera ostreae</name>
    <dbReference type="NCBI Taxonomy" id="914151"/>
    <lineage>
        <taxon>Bacteria</taxon>
        <taxon>Pseudomonadati</taxon>
        <taxon>Pseudomonadota</taxon>
        <taxon>Gammaproteobacteria</taxon>
        <taxon>Aeromonadales</taxon>
        <taxon>Aeromonadaceae</taxon>
        <taxon>Oceanisphaera</taxon>
    </lineage>
</organism>
<protein>
    <submittedName>
        <fullName evidence="3">RNA recognition motif domain-containing protein</fullName>
    </submittedName>
</protein>
<dbReference type="SMART" id="SM00360">
    <property type="entry name" value="RRM"/>
    <property type="match status" value="1"/>
</dbReference>
<dbReference type="CDD" id="cd00590">
    <property type="entry name" value="RRM_SF"/>
    <property type="match status" value="1"/>
</dbReference>
<evidence type="ECO:0000313" key="4">
    <source>
        <dbReference type="Proteomes" id="UP001597048"/>
    </source>
</evidence>
<dbReference type="InterPro" id="IPR000504">
    <property type="entry name" value="RRM_dom"/>
</dbReference>
<dbReference type="Proteomes" id="UP001597048">
    <property type="component" value="Unassembled WGS sequence"/>
</dbReference>
<comment type="caution">
    <text evidence="3">The sequence shown here is derived from an EMBL/GenBank/DDBJ whole genome shotgun (WGS) entry which is preliminary data.</text>
</comment>
<dbReference type="PANTHER" id="PTHR48034">
    <property type="entry name" value="TRANSFORMER-2 SEX-DETERMINING PROTEIN-RELATED"/>
    <property type="match status" value="1"/>
</dbReference>
<dbReference type="PROSITE" id="PS50102">
    <property type="entry name" value="RRM"/>
    <property type="match status" value="1"/>
</dbReference>
<evidence type="ECO:0000256" key="1">
    <source>
        <dbReference type="SAM" id="MobiDB-lite"/>
    </source>
</evidence>
<feature type="region of interest" description="Disordered" evidence="1">
    <location>
        <begin position="75"/>
        <end position="97"/>
    </location>
</feature>
<gene>
    <name evidence="3" type="ORF">ACFQ1C_09940</name>
</gene>
<dbReference type="InterPro" id="IPR012677">
    <property type="entry name" value="Nucleotide-bd_a/b_plait_sf"/>
</dbReference>
<dbReference type="InterPro" id="IPR050441">
    <property type="entry name" value="RBM"/>
</dbReference>
<proteinExistence type="predicted"/>
<evidence type="ECO:0000313" key="3">
    <source>
        <dbReference type="EMBL" id="MFD1008472.1"/>
    </source>
</evidence>
<reference evidence="4" key="1">
    <citation type="journal article" date="2019" name="Int. J. Syst. Evol. Microbiol.">
        <title>The Global Catalogue of Microorganisms (GCM) 10K type strain sequencing project: providing services to taxonomists for standard genome sequencing and annotation.</title>
        <authorList>
            <consortium name="The Broad Institute Genomics Platform"/>
            <consortium name="The Broad Institute Genome Sequencing Center for Infectious Disease"/>
            <person name="Wu L."/>
            <person name="Ma J."/>
        </authorList>
    </citation>
    <scope>NUCLEOTIDE SEQUENCE [LARGE SCALE GENOMIC DNA]</scope>
    <source>
        <strain evidence="4">CCUG 60525</strain>
    </source>
</reference>
<dbReference type="Pfam" id="PF00076">
    <property type="entry name" value="RRM_1"/>
    <property type="match status" value="1"/>
</dbReference>
<dbReference type="RefSeq" id="WP_379558453.1">
    <property type="nucleotide sequence ID" value="NZ_JBHTJS010000036.1"/>
</dbReference>
<sequence length="97" mass="10870">MKIMIRGLSRLTTEEKILALLAPYGLVQYFHLVMDPSTKNSKGFGFAFMPNPAQAKAAIKSLNGMEVDGQKIRVKKAEEKSEDGKVEKVEKKTEQKK</sequence>
<feature type="domain" description="RRM" evidence="2">
    <location>
        <begin position="1"/>
        <end position="79"/>
    </location>
</feature>
<dbReference type="SUPFAM" id="SSF54928">
    <property type="entry name" value="RNA-binding domain, RBD"/>
    <property type="match status" value="1"/>
</dbReference>
<evidence type="ECO:0000259" key="2">
    <source>
        <dbReference type="PROSITE" id="PS50102"/>
    </source>
</evidence>
<name>A0ABW3KHI3_9GAMM</name>
<keyword evidence="4" id="KW-1185">Reference proteome</keyword>